<dbReference type="VEuPathDB" id="AmoebaDB:ACA1_031940"/>
<keyword evidence="1" id="KW-0472">Membrane</keyword>
<dbReference type="EMBL" id="KB007934">
    <property type="protein sequence ID" value="ELR19170.1"/>
    <property type="molecule type" value="Genomic_DNA"/>
</dbReference>
<protein>
    <recommendedName>
        <fullName evidence="5">Plexin repeat domain containing protein</fullName>
    </recommendedName>
</protein>
<organism evidence="3 4">
    <name type="scientific">Acanthamoeba castellanii (strain ATCC 30010 / Neff)</name>
    <dbReference type="NCBI Taxonomy" id="1257118"/>
    <lineage>
        <taxon>Eukaryota</taxon>
        <taxon>Amoebozoa</taxon>
        <taxon>Discosea</taxon>
        <taxon>Longamoebia</taxon>
        <taxon>Centramoebida</taxon>
        <taxon>Acanthamoebidae</taxon>
        <taxon>Acanthamoeba</taxon>
    </lineage>
</organism>
<dbReference type="KEGG" id="acan:ACA1_031940"/>
<feature type="signal peptide" evidence="2">
    <location>
        <begin position="1"/>
        <end position="28"/>
    </location>
</feature>
<name>L8H1Q9_ACACF</name>
<dbReference type="AlphaFoldDB" id="L8H1Q9"/>
<dbReference type="Proteomes" id="UP000011083">
    <property type="component" value="Unassembled WGS sequence"/>
</dbReference>
<keyword evidence="1" id="KW-0812">Transmembrane</keyword>
<keyword evidence="2" id="KW-0732">Signal</keyword>
<gene>
    <name evidence="3" type="ORF">ACA1_031940</name>
</gene>
<feature type="chain" id="PRO_5003990061" description="Plexin repeat domain containing protein" evidence="2">
    <location>
        <begin position="29"/>
        <end position="192"/>
    </location>
</feature>
<evidence type="ECO:0000313" key="4">
    <source>
        <dbReference type="Proteomes" id="UP000011083"/>
    </source>
</evidence>
<evidence type="ECO:0000256" key="1">
    <source>
        <dbReference type="SAM" id="Phobius"/>
    </source>
</evidence>
<evidence type="ECO:0000256" key="2">
    <source>
        <dbReference type="SAM" id="SignalP"/>
    </source>
</evidence>
<dbReference type="GeneID" id="14919974"/>
<evidence type="ECO:0008006" key="5">
    <source>
        <dbReference type="Google" id="ProtNLM"/>
    </source>
</evidence>
<feature type="transmembrane region" description="Helical" evidence="1">
    <location>
        <begin position="114"/>
        <end position="147"/>
    </location>
</feature>
<dbReference type="RefSeq" id="XP_004341246.1">
    <property type="nucleotide sequence ID" value="XM_004341198.1"/>
</dbReference>
<reference evidence="3 4" key="1">
    <citation type="journal article" date="2013" name="Genome Biol.">
        <title>Genome of Acanthamoeba castellanii highlights extensive lateral gene transfer and early evolution of tyrosine kinase signaling.</title>
        <authorList>
            <person name="Clarke M."/>
            <person name="Lohan A.J."/>
            <person name="Liu B."/>
            <person name="Lagkouvardos I."/>
            <person name="Roy S."/>
            <person name="Zafar N."/>
            <person name="Bertelli C."/>
            <person name="Schilde C."/>
            <person name="Kianianmomeni A."/>
            <person name="Burglin T.R."/>
            <person name="Frech C."/>
            <person name="Turcotte B."/>
            <person name="Kopec K.O."/>
            <person name="Synnott J.M."/>
            <person name="Choo C."/>
            <person name="Paponov I."/>
            <person name="Finkler A."/>
            <person name="Soon Heng Tan C."/>
            <person name="Hutchins A.P."/>
            <person name="Weinmeier T."/>
            <person name="Rattei T."/>
            <person name="Chu J.S."/>
            <person name="Gimenez G."/>
            <person name="Irimia M."/>
            <person name="Rigden D.J."/>
            <person name="Fitzpatrick D.A."/>
            <person name="Lorenzo-Morales J."/>
            <person name="Bateman A."/>
            <person name="Chiu C.H."/>
            <person name="Tang P."/>
            <person name="Hegemann P."/>
            <person name="Fromm H."/>
            <person name="Raoult D."/>
            <person name="Greub G."/>
            <person name="Miranda-Saavedra D."/>
            <person name="Chen N."/>
            <person name="Nash P."/>
            <person name="Ginger M.L."/>
            <person name="Horn M."/>
            <person name="Schaap P."/>
            <person name="Caler L."/>
            <person name="Loftus B."/>
        </authorList>
    </citation>
    <scope>NUCLEOTIDE SEQUENCE [LARGE SCALE GENOMIC DNA]</scope>
    <source>
        <strain evidence="3 4">Neff</strain>
    </source>
</reference>
<keyword evidence="4" id="KW-1185">Reference proteome</keyword>
<proteinExistence type="predicted"/>
<sequence>MASQQSSTNFTGLLGLLFVALLAVIALADETAVPNNAAPVASAAYKYETSEPVDASDYCSSSTTCSGCTGFCAWCGNSDTEGFCTACDSGCTKPALCTHKYWTRSLCPSEMDTIALGVGAVIGIVVASIIGCCCLMAAGCLLVYCCCFAGAVAIGRRSPGHQGYVVHQNSPNELEVLGQDKAVAHNNKAGAV</sequence>
<evidence type="ECO:0000313" key="3">
    <source>
        <dbReference type="EMBL" id="ELR19170.1"/>
    </source>
</evidence>
<keyword evidence="1" id="KW-1133">Transmembrane helix</keyword>
<accession>L8H1Q9</accession>